<keyword evidence="2" id="KW-1185">Reference proteome</keyword>
<protein>
    <submittedName>
        <fullName evidence="3">Uncharacterized protein</fullName>
    </submittedName>
</protein>
<sequence length="330" mass="37172">MIEFKERFELLRGSFMDQQEIDAVEGKGGEAAARPEAKEPQSSEEVTNMESPIVSASPSTATTTSSEKDEENRENSVKDVGSDWTVEQLKALYDYIDRRGTEDNVLSYGAARIPGRSAEEIHELVGWIRTSIRNEQRNHAIAKTQIWVNTPNATQLPKSPEVNTWSQAVEVVQSRKRKIQDCTKQALARFLWHEVSCRPVSETTRRLLPVTDSNEHPGTGISEVVDFCRLYRFLHSCVSHGPIRELKSLEAAVLLNILGEIQEEVDAPEHEGKRRVLAGIFRDIQNGQLSDYGFHESVGLDNIRSVQLDPLNIVGKTRNIFSDDFSCHSR</sequence>
<organism evidence="2 3">
    <name type="scientific">Parascaris univalens</name>
    <name type="common">Nematode worm</name>
    <dbReference type="NCBI Taxonomy" id="6257"/>
    <lineage>
        <taxon>Eukaryota</taxon>
        <taxon>Metazoa</taxon>
        <taxon>Ecdysozoa</taxon>
        <taxon>Nematoda</taxon>
        <taxon>Chromadorea</taxon>
        <taxon>Rhabditida</taxon>
        <taxon>Spirurina</taxon>
        <taxon>Ascaridomorpha</taxon>
        <taxon>Ascaridoidea</taxon>
        <taxon>Ascarididae</taxon>
        <taxon>Parascaris</taxon>
    </lineage>
</organism>
<feature type="region of interest" description="Disordered" evidence="1">
    <location>
        <begin position="15"/>
        <end position="80"/>
    </location>
</feature>
<dbReference type="Proteomes" id="UP000887569">
    <property type="component" value="Unplaced"/>
</dbReference>
<feature type="compositionally biased region" description="Basic and acidic residues" evidence="1">
    <location>
        <begin position="66"/>
        <end position="80"/>
    </location>
</feature>
<proteinExistence type="predicted"/>
<reference evidence="3" key="1">
    <citation type="submission" date="2022-11" db="UniProtKB">
        <authorList>
            <consortium name="WormBaseParasite"/>
        </authorList>
    </citation>
    <scope>IDENTIFICATION</scope>
</reference>
<name>A0A915AMF3_PARUN</name>
<feature type="compositionally biased region" description="Low complexity" evidence="1">
    <location>
        <begin position="55"/>
        <end position="65"/>
    </location>
</feature>
<evidence type="ECO:0000313" key="2">
    <source>
        <dbReference type="Proteomes" id="UP000887569"/>
    </source>
</evidence>
<accession>A0A915AMF3</accession>
<dbReference type="AlphaFoldDB" id="A0A915AMF3"/>
<dbReference type="WBParaSite" id="PgR010_g060_t01">
    <property type="protein sequence ID" value="PgR010_g060_t01"/>
    <property type="gene ID" value="PgR010_g060"/>
</dbReference>
<evidence type="ECO:0000256" key="1">
    <source>
        <dbReference type="SAM" id="MobiDB-lite"/>
    </source>
</evidence>
<evidence type="ECO:0000313" key="3">
    <source>
        <dbReference type="WBParaSite" id="PgR010_g060_t01"/>
    </source>
</evidence>
<feature type="compositionally biased region" description="Basic and acidic residues" evidence="1">
    <location>
        <begin position="24"/>
        <end position="41"/>
    </location>
</feature>